<evidence type="ECO:0000313" key="3">
    <source>
        <dbReference type="EMBL" id="KMS54653.1"/>
    </source>
</evidence>
<dbReference type="Proteomes" id="UP000052232">
    <property type="component" value="Unassembled WGS sequence"/>
</dbReference>
<dbReference type="PANTHER" id="PTHR30203">
    <property type="entry name" value="OUTER MEMBRANE CATION EFFLUX PROTEIN"/>
    <property type="match status" value="1"/>
</dbReference>
<evidence type="ECO:0000313" key="4">
    <source>
        <dbReference type="Proteomes" id="UP000052232"/>
    </source>
</evidence>
<dbReference type="RefSeq" id="WP_066606233.1">
    <property type="nucleotide sequence ID" value="NZ_KQ130435.1"/>
</dbReference>
<dbReference type="PATRIC" id="fig|1420583.3.peg.2958"/>
<keyword evidence="2" id="KW-0812">Transmembrane</keyword>
<organism evidence="3 4">
    <name type="scientific">Sphingobium cupriresistens LL01</name>
    <dbReference type="NCBI Taxonomy" id="1420583"/>
    <lineage>
        <taxon>Bacteria</taxon>
        <taxon>Pseudomonadati</taxon>
        <taxon>Pseudomonadota</taxon>
        <taxon>Alphaproteobacteria</taxon>
        <taxon>Sphingomonadales</taxon>
        <taxon>Sphingomonadaceae</taxon>
        <taxon>Sphingobium</taxon>
    </lineage>
</organism>
<dbReference type="PROSITE" id="PS51257">
    <property type="entry name" value="PROKAR_LIPOPROTEIN"/>
    <property type="match status" value="1"/>
</dbReference>
<name>A0A0J7XUC9_9SPHN</name>
<keyword evidence="2" id="KW-1134">Transmembrane beta strand</keyword>
<reference evidence="3 4" key="1">
    <citation type="journal article" date="2015" name="G3 (Bethesda)">
        <title>Insights into Ongoing Evolution of the Hexachlorocyclohexane Catabolic Pathway from Comparative Genomics of Ten Sphingomonadaceae Strains.</title>
        <authorList>
            <person name="Pearce S.L."/>
            <person name="Oakeshott J.G."/>
            <person name="Pandey G."/>
        </authorList>
    </citation>
    <scope>NUCLEOTIDE SEQUENCE [LARGE SCALE GENOMIC DNA]</scope>
    <source>
        <strain evidence="3 4">LL01</strain>
    </source>
</reference>
<evidence type="ECO:0000256" key="2">
    <source>
        <dbReference type="RuleBase" id="RU362097"/>
    </source>
</evidence>
<keyword evidence="2" id="KW-0564">Palmitate</keyword>
<dbReference type="NCBIfam" id="TIGR01845">
    <property type="entry name" value="outer_NodT"/>
    <property type="match status" value="1"/>
</dbReference>
<dbReference type="EMBL" id="JACT01000003">
    <property type="protein sequence ID" value="KMS54653.1"/>
    <property type="molecule type" value="Genomic_DNA"/>
</dbReference>
<dbReference type="GO" id="GO:0015562">
    <property type="term" value="F:efflux transmembrane transporter activity"/>
    <property type="evidence" value="ECO:0007669"/>
    <property type="project" value="InterPro"/>
</dbReference>
<dbReference type="PANTHER" id="PTHR30203:SF25">
    <property type="entry name" value="OUTER MEMBRANE PROTEIN-RELATED"/>
    <property type="match status" value="1"/>
</dbReference>
<dbReference type="InterPro" id="IPR010131">
    <property type="entry name" value="MdtP/NodT-like"/>
</dbReference>
<dbReference type="GO" id="GO:0005886">
    <property type="term" value="C:plasma membrane"/>
    <property type="evidence" value="ECO:0007669"/>
    <property type="project" value="UniProtKB-SubCell"/>
</dbReference>
<dbReference type="SUPFAM" id="SSF56954">
    <property type="entry name" value="Outer membrane efflux proteins (OEP)"/>
    <property type="match status" value="1"/>
</dbReference>
<keyword evidence="2" id="KW-0449">Lipoprotein</keyword>
<proteinExistence type="inferred from homology"/>
<keyword evidence="2" id="KW-0472">Membrane</keyword>
<gene>
    <name evidence="3" type="ORF">V473_15805</name>
</gene>
<protein>
    <submittedName>
        <fullName evidence="3">RND transporter</fullName>
    </submittedName>
</protein>
<evidence type="ECO:0000256" key="1">
    <source>
        <dbReference type="ARBA" id="ARBA00007613"/>
    </source>
</evidence>
<comment type="caution">
    <text evidence="3">The sequence shown here is derived from an EMBL/GenBank/DDBJ whole genome shotgun (WGS) entry which is preliminary data.</text>
</comment>
<dbReference type="AlphaFoldDB" id="A0A0J7XUC9"/>
<comment type="subcellular location">
    <subcellularLocation>
        <location evidence="2">Cell membrane</location>
        <topology evidence="2">Lipid-anchor</topology>
    </subcellularLocation>
</comment>
<dbReference type="Gene3D" id="2.20.200.10">
    <property type="entry name" value="Outer membrane efflux proteins (OEP)"/>
    <property type="match status" value="1"/>
</dbReference>
<dbReference type="STRING" id="1420583.V473_15805"/>
<dbReference type="Gene3D" id="1.20.1600.10">
    <property type="entry name" value="Outer membrane efflux proteins (OEP)"/>
    <property type="match status" value="1"/>
</dbReference>
<dbReference type="Pfam" id="PF02321">
    <property type="entry name" value="OEP"/>
    <property type="match status" value="2"/>
</dbReference>
<sequence>MRHPPFPALLASLSVAACTVGPSYVESSPAVAPGWISAANPHPIDEDWWRSLNDSQLVELVELAVTSNHDVREAEARLREARALRDAARGRAGPDAALSGAATANRVSENGQLPVANVPGFDPQFSLFDFGFDASWEIDLWGRTRRSIEAADARAEAMQEARRNVILQVIAEAVRSYVDLRGSQTRLLVARADANAQQAIASLVERRFRSGEASRFDFARADTQARAASVSLDGIEADARAAAYRLSLLTGQAPGATSLRLLSPGSLPVAPSQITAGLPSELLRRRPDIRQAERELAAFTADVGVATADLFPRLSLIGSIGQQAQSAGDLASGASTRLQVGPSFHWPIFSMGRIRAQIRAADARADAAMIRYERSVTGALTDSETALNRYAAAQIMRRKAEGATTQAAAAVDLARQRYQAGEDDLTILLDAQSAYSAAERASLDARVGELMAVVALYKALGGGWEAAVS</sequence>
<keyword evidence="4" id="KW-1185">Reference proteome</keyword>
<accession>A0A0J7XUC9</accession>
<dbReference type="InterPro" id="IPR003423">
    <property type="entry name" value="OMP_efflux"/>
</dbReference>
<comment type="similarity">
    <text evidence="1 2">Belongs to the outer membrane factor (OMF) (TC 1.B.17) family.</text>
</comment>